<dbReference type="PROSITE" id="PS52016">
    <property type="entry name" value="TONB_DEPENDENT_REC_3"/>
    <property type="match status" value="1"/>
</dbReference>
<evidence type="ECO:0000313" key="15">
    <source>
        <dbReference type="Proteomes" id="UP000651112"/>
    </source>
</evidence>
<evidence type="ECO:0000256" key="10">
    <source>
        <dbReference type="PROSITE-ProRule" id="PRU01360"/>
    </source>
</evidence>
<dbReference type="InterPro" id="IPR037066">
    <property type="entry name" value="Plug_dom_sf"/>
</dbReference>
<evidence type="ECO:0000256" key="9">
    <source>
        <dbReference type="ARBA" id="ARBA00023237"/>
    </source>
</evidence>
<comment type="subcellular location">
    <subcellularLocation>
        <location evidence="1 10">Cell outer membrane</location>
        <topology evidence="1 10">Multi-pass membrane protein</topology>
    </subcellularLocation>
</comment>
<keyword evidence="8 14" id="KW-0675">Receptor</keyword>
<evidence type="ECO:0000256" key="7">
    <source>
        <dbReference type="ARBA" id="ARBA00023136"/>
    </source>
</evidence>
<dbReference type="SUPFAM" id="SSF56935">
    <property type="entry name" value="Porins"/>
    <property type="match status" value="1"/>
</dbReference>
<dbReference type="InterPro" id="IPR039426">
    <property type="entry name" value="TonB-dep_rcpt-like"/>
</dbReference>
<sequence length="773" mass="86524">MSILFDTKQYILLIGTVFFLFSNQLYGQTSTAIQGKVNNTSKQPIQGVTVELVGQNQSTITDESGIFRFAAPAGIYTIRISMMGYESKTIENLFDKDHFPMFVLEANAVGLGEVVITATRTEKNVDDIPLPVTIIGKEEIQQKAMLRLDEVLAEQPTIILVEDHGTGIQLQGFEAKYTLILIDGEPVIGRSSGTLELSRITMNNVERVEILKGPSSSLYGSEAMAGVVNIITKKPLRGSRMGTSVRYGTNNALDMSLDGSIGGNKTSVYGAFNRFSSSGYNYARDNSSNTVPPFHGYTGNVKVDYNMTPKLELKIGVKYNDEHAQDHYITNTGSNDQQVTSQFLRRDIAITPSAMYRYSDMHTTFLRLNQSFYKTDTRISITEDGNLYSHDYFDQNFTRAELQHDYKINDRVVVTAGGGITDEWLKAVRYEDKKEFIAGFAYAQADVRISDRLNFIAGVRFDAHNVYASQFSPKLAAQYKTLSWLTVHGTMGSGFKAPDFRELYLNWTNPTQGYSVFGAEDAAYKLNRLVEAGEIAEVLYDPSLIKALDAERSWNYQAGIKLHPGTGFDGGISLFRNHVNNLIETFVIATKTNGRSVYTYSNQENVIIQGAEAHVGYKWRTLHIKTGIQYLDAVNRDVRDAINEGRGYYTRDAKTGSSRLVKPGEYGGLLNRSRYTANTSIIYNWTKPDLDITFRWAYRNRFGVRDIDGNGILNLDEEYAPGYSMFNASAVKSFFNKRFSVSLSTENLGNIRHTGVATMPGRMFFIGASYRTK</sequence>
<name>A0ABR7XP82_9SPHI</name>
<keyword evidence="15" id="KW-1185">Reference proteome</keyword>
<evidence type="ECO:0000256" key="4">
    <source>
        <dbReference type="ARBA" id="ARBA00022692"/>
    </source>
</evidence>
<accession>A0ABR7XP82</accession>
<keyword evidence="3 10" id="KW-1134">Transmembrane beta strand</keyword>
<keyword evidence="5" id="KW-0732">Signal</keyword>
<evidence type="ECO:0000313" key="14">
    <source>
        <dbReference type="EMBL" id="MBD1420984.1"/>
    </source>
</evidence>
<dbReference type="InterPro" id="IPR000531">
    <property type="entry name" value="Beta-barrel_TonB"/>
</dbReference>
<dbReference type="Pfam" id="PF07715">
    <property type="entry name" value="Plug"/>
    <property type="match status" value="1"/>
</dbReference>
<feature type="domain" description="TonB-dependent receptor-like beta-barrel" evidence="12">
    <location>
        <begin position="260"/>
        <end position="748"/>
    </location>
</feature>
<evidence type="ECO:0000256" key="2">
    <source>
        <dbReference type="ARBA" id="ARBA00022448"/>
    </source>
</evidence>
<dbReference type="Gene3D" id="2.170.130.10">
    <property type="entry name" value="TonB-dependent receptor, plug domain"/>
    <property type="match status" value="1"/>
</dbReference>
<dbReference type="SUPFAM" id="SSF49464">
    <property type="entry name" value="Carboxypeptidase regulatory domain-like"/>
    <property type="match status" value="1"/>
</dbReference>
<dbReference type="Proteomes" id="UP000651112">
    <property type="component" value="Unassembled WGS sequence"/>
</dbReference>
<gene>
    <name evidence="14" type="ORF">H8B21_05280</name>
</gene>
<dbReference type="Pfam" id="PF00593">
    <property type="entry name" value="TonB_dep_Rec_b-barrel"/>
    <property type="match status" value="1"/>
</dbReference>
<dbReference type="Pfam" id="PF13715">
    <property type="entry name" value="CarbopepD_reg_2"/>
    <property type="match status" value="1"/>
</dbReference>
<evidence type="ECO:0000256" key="6">
    <source>
        <dbReference type="ARBA" id="ARBA00023077"/>
    </source>
</evidence>
<dbReference type="Gene3D" id="2.60.40.1120">
    <property type="entry name" value="Carboxypeptidase-like, regulatory domain"/>
    <property type="match status" value="1"/>
</dbReference>
<keyword evidence="6 11" id="KW-0798">TonB box</keyword>
<evidence type="ECO:0000259" key="13">
    <source>
        <dbReference type="Pfam" id="PF07715"/>
    </source>
</evidence>
<dbReference type="CDD" id="cd01347">
    <property type="entry name" value="ligand_gated_channel"/>
    <property type="match status" value="1"/>
</dbReference>
<dbReference type="PANTHER" id="PTHR30069:SF29">
    <property type="entry name" value="HEMOGLOBIN AND HEMOGLOBIN-HAPTOGLOBIN-BINDING PROTEIN 1-RELATED"/>
    <property type="match status" value="1"/>
</dbReference>
<evidence type="ECO:0000256" key="11">
    <source>
        <dbReference type="RuleBase" id="RU003357"/>
    </source>
</evidence>
<keyword evidence="7 10" id="KW-0472">Membrane</keyword>
<keyword evidence="2 10" id="KW-0813">Transport</keyword>
<evidence type="ECO:0000259" key="12">
    <source>
        <dbReference type="Pfam" id="PF00593"/>
    </source>
</evidence>
<dbReference type="InterPro" id="IPR036942">
    <property type="entry name" value="Beta-barrel_TonB_sf"/>
</dbReference>
<dbReference type="EMBL" id="JACNYL010000001">
    <property type="protein sequence ID" value="MBD1420984.1"/>
    <property type="molecule type" value="Genomic_DNA"/>
</dbReference>
<feature type="domain" description="TonB-dependent receptor plug" evidence="13">
    <location>
        <begin position="125"/>
        <end position="227"/>
    </location>
</feature>
<dbReference type="PANTHER" id="PTHR30069">
    <property type="entry name" value="TONB-DEPENDENT OUTER MEMBRANE RECEPTOR"/>
    <property type="match status" value="1"/>
</dbReference>
<dbReference type="Gene3D" id="2.40.170.20">
    <property type="entry name" value="TonB-dependent receptor, beta-barrel domain"/>
    <property type="match status" value="1"/>
</dbReference>
<organism evidence="14 15">
    <name type="scientific">Sphingobacterium chuzhouense</name>
    <dbReference type="NCBI Taxonomy" id="1742264"/>
    <lineage>
        <taxon>Bacteria</taxon>
        <taxon>Pseudomonadati</taxon>
        <taxon>Bacteroidota</taxon>
        <taxon>Sphingobacteriia</taxon>
        <taxon>Sphingobacteriales</taxon>
        <taxon>Sphingobacteriaceae</taxon>
        <taxon>Sphingobacterium</taxon>
    </lineage>
</organism>
<evidence type="ECO:0000256" key="3">
    <source>
        <dbReference type="ARBA" id="ARBA00022452"/>
    </source>
</evidence>
<evidence type="ECO:0000256" key="1">
    <source>
        <dbReference type="ARBA" id="ARBA00004571"/>
    </source>
</evidence>
<keyword evidence="4 10" id="KW-0812">Transmembrane</keyword>
<evidence type="ECO:0000256" key="5">
    <source>
        <dbReference type="ARBA" id="ARBA00022729"/>
    </source>
</evidence>
<comment type="similarity">
    <text evidence="10 11">Belongs to the TonB-dependent receptor family.</text>
</comment>
<keyword evidence="9 10" id="KW-0998">Cell outer membrane</keyword>
<dbReference type="InterPro" id="IPR012910">
    <property type="entry name" value="Plug_dom"/>
</dbReference>
<dbReference type="RefSeq" id="WP_190312703.1">
    <property type="nucleotide sequence ID" value="NZ_JACNYL010000001.1"/>
</dbReference>
<dbReference type="InterPro" id="IPR008969">
    <property type="entry name" value="CarboxyPept-like_regulatory"/>
</dbReference>
<proteinExistence type="inferred from homology"/>
<reference evidence="14 15" key="1">
    <citation type="submission" date="2020-08" db="EMBL/GenBank/DDBJ databases">
        <title>Sphingobacterium sp. DN00404 isolated from aquaculture water.</title>
        <authorList>
            <person name="Zhang M."/>
        </authorList>
    </citation>
    <scope>NUCLEOTIDE SEQUENCE [LARGE SCALE GENOMIC DNA]</scope>
    <source>
        <strain evidence="14 15">KCTC 42746</strain>
    </source>
</reference>
<comment type="caution">
    <text evidence="14">The sequence shown here is derived from an EMBL/GenBank/DDBJ whole genome shotgun (WGS) entry which is preliminary data.</text>
</comment>
<evidence type="ECO:0000256" key="8">
    <source>
        <dbReference type="ARBA" id="ARBA00023170"/>
    </source>
</evidence>
<protein>
    <submittedName>
        <fullName evidence="14">TonB-dependent receptor</fullName>
    </submittedName>
</protein>